<feature type="transmembrane region" description="Helical" evidence="15">
    <location>
        <begin position="192"/>
        <end position="211"/>
    </location>
</feature>
<evidence type="ECO:0000313" key="17">
    <source>
        <dbReference type="EMBL" id="CAH3016654.1"/>
    </source>
</evidence>
<keyword evidence="6 15" id="KW-1133">Transmembrane helix</keyword>
<evidence type="ECO:0000256" key="3">
    <source>
        <dbReference type="ARBA" id="ARBA00022448"/>
    </source>
</evidence>
<evidence type="ECO:0000256" key="15">
    <source>
        <dbReference type="SAM" id="Phobius"/>
    </source>
</evidence>
<evidence type="ECO:0000256" key="12">
    <source>
        <dbReference type="ARBA" id="ARBA00046271"/>
    </source>
</evidence>
<feature type="region of interest" description="Disordered" evidence="14">
    <location>
        <begin position="1"/>
        <end position="75"/>
    </location>
</feature>
<evidence type="ECO:0000256" key="14">
    <source>
        <dbReference type="SAM" id="MobiDB-lite"/>
    </source>
</evidence>
<evidence type="ECO:0000256" key="8">
    <source>
        <dbReference type="ARBA" id="ARBA00023136"/>
    </source>
</evidence>
<accession>A0ABN8LLY9</accession>
<evidence type="ECO:0000259" key="16">
    <source>
        <dbReference type="PROSITE" id="PS50002"/>
    </source>
</evidence>
<evidence type="ECO:0000256" key="4">
    <source>
        <dbReference type="ARBA" id="ARBA00022692"/>
    </source>
</evidence>
<organism evidence="17 18">
    <name type="scientific">Porites evermanni</name>
    <dbReference type="NCBI Taxonomy" id="104178"/>
    <lineage>
        <taxon>Eukaryota</taxon>
        <taxon>Metazoa</taxon>
        <taxon>Cnidaria</taxon>
        <taxon>Anthozoa</taxon>
        <taxon>Hexacorallia</taxon>
        <taxon>Scleractinia</taxon>
        <taxon>Fungiina</taxon>
        <taxon>Poritidae</taxon>
        <taxon>Porites</taxon>
    </lineage>
</organism>
<protein>
    <recommendedName>
        <fullName evidence="11">Peroxisomal membrane protein PEX13</fullName>
    </recommendedName>
    <alternativeName>
        <fullName evidence="10">Peroxin-13</fullName>
    </alternativeName>
</protein>
<gene>
    <name evidence="17" type="ORF">PEVE_00031436</name>
</gene>
<keyword evidence="3" id="KW-0813">Transport</keyword>
<evidence type="ECO:0000256" key="10">
    <source>
        <dbReference type="ARBA" id="ARBA00029693"/>
    </source>
</evidence>
<dbReference type="InterPro" id="IPR035463">
    <property type="entry name" value="Pex13"/>
</dbReference>
<keyword evidence="8 15" id="KW-0472">Membrane</keyword>
<feature type="region of interest" description="Disordered" evidence="14">
    <location>
        <begin position="362"/>
        <end position="422"/>
    </location>
</feature>
<keyword evidence="2 13" id="KW-0728">SH3 domain</keyword>
<evidence type="ECO:0000256" key="2">
    <source>
        <dbReference type="ARBA" id="ARBA00022443"/>
    </source>
</evidence>
<dbReference type="Gene3D" id="2.30.30.40">
    <property type="entry name" value="SH3 Domains"/>
    <property type="match status" value="1"/>
</dbReference>
<dbReference type="Pfam" id="PF04088">
    <property type="entry name" value="Peroxin-13_N"/>
    <property type="match status" value="1"/>
</dbReference>
<reference evidence="17 18" key="1">
    <citation type="submission" date="2022-05" db="EMBL/GenBank/DDBJ databases">
        <authorList>
            <consortium name="Genoscope - CEA"/>
            <person name="William W."/>
        </authorList>
    </citation>
    <scope>NUCLEOTIDE SEQUENCE [LARGE SCALE GENOMIC DNA]</scope>
</reference>
<dbReference type="PANTHER" id="PTHR19332:SF1">
    <property type="entry name" value="PEROXISOMAL MEMBRANE PROTEIN PEX13"/>
    <property type="match status" value="1"/>
</dbReference>
<sequence>MSAPRKPWEGAVVNTRSSVVPFDSPSRLPLGAGPPRLNALRDRDLGKMASSTSESRKPPPLPPRPQTQRSNGGLMYGGSRYGYGSGMYGGYSGMYGGGFGGYGMYGGGYGGYGSYGSYGMGINRFGSPLNQSGSSSFVGRAEESSRAAFQSIESIVQAFGSVAMMLESTHFAMHNTFLAVLSMADHFSRLRTHLVSVLGAFTLFKAIRYIFRKIHALLGFTQNHGLEEELWDKAKTAVVPSSGQGGSDSKKALSWPILLFFGVVLGTPLIIWKLLQSLMNDESNTKDWKTGEGDHVIARAEYDFDGEGEDELSFRTGNILRLAPKGKQPRIRGWLLGTVDGATEGIVPANYVKILGLRRGKKKPKDSKEESRKEVSSTSKKDQTRSSEPSMDQEFDTITEKTDGNSLIPSQNLLTEESSIERTLVDDDLLDTDFSSFNEGQT</sequence>
<evidence type="ECO:0000256" key="9">
    <source>
        <dbReference type="ARBA" id="ARBA00023140"/>
    </source>
</evidence>
<feature type="transmembrane region" description="Helical" evidence="15">
    <location>
        <begin position="253"/>
        <end position="275"/>
    </location>
</feature>
<dbReference type="SUPFAM" id="SSF50044">
    <property type="entry name" value="SH3-domain"/>
    <property type="match status" value="1"/>
</dbReference>
<feature type="compositionally biased region" description="Polar residues" evidence="14">
    <location>
        <begin position="404"/>
        <end position="417"/>
    </location>
</feature>
<keyword evidence="9" id="KW-0576">Peroxisome</keyword>
<keyword evidence="5" id="KW-0653">Protein transport</keyword>
<name>A0ABN8LLY9_9CNID</name>
<keyword evidence="7" id="KW-0811">Translocation</keyword>
<comment type="caution">
    <text evidence="17">The sequence shown here is derived from an EMBL/GenBank/DDBJ whole genome shotgun (WGS) entry which is preliminary data.</text>
</comment>
<keyword evidence="18" id="KW-1185">Reference proteome</keyword>
<evidence type="ECO:0000256" key="1">
    <source>
        <dbReference type="ARBA" id="ARBA00006033"/>
    </source>
</evidence>
<dbReference type="InterPro" id="IPR001452">
    <property type="entry name" value="SH3_domain"/>
</dbReference>
<dbReference type="Pfam" id="PF14604">
    <property type="entry name" value="SH3_9"/>
    <property type="match status" value="1"/>
</dbReference>
<dbReference type="SMART" id="SM00326">
    <property type="entry name" value="SH3"/>
    <property type="match status" value="1"/>
</dbReference>
<comment type="subcellular location">
    <subcellularLocation>
        <location evidence="12">Peroxisome membrane</location>
    </subcellularLocation>
</comment>
<evidence type="ECO:0000256" key="7">
    <source>
        <dbReference type="ARBA" id="ARBA00023010"/>
    </source>
</evidence>
<comment type="similarity">
    <text evidence="1">Belongs to the peroxin-13 family.</text>
</comment>
<evidence type="ECO:0000256" key="5">
    <source>
        <dbReference type="ARBA" id="ARBA00022927"/>
    </source>
</evidence>
<feature type="compositionally biased region" description="Basic and acidic residues" evidence="14">
    <location>
        <begin position="366"/>
        <end position="385"/>
    </location>
</feature>
<dbReference type="Proteomes" id="UP001159427">
    <property type="component" value="Unassembled WGS sequence"/>
</dbReference>
<evidence type="ECO:0000256" key="11">
    <source>
        <dbReference type="ARBA" id="ARBA00034535"/>
    </source>
</evidence>
<dbReference type="PRINTS" id="PR00452">
    <property type="entry name" value="SH3DOMAIN"/>
</dbReference>
<dbReference type="PROSITE" id="PS50002">
    <property type="entry name" value="SH3"/>
    <property type="match status" value="1"/>
</dbReference>
<evidence type="ECO:0000313" key="18">
    <source>
        <dbReference type="Proteomes" id="UP001159427"/>
    </source>
</evidence>
<dbReference type="InterPro" id="IPR007223">
    <property type="entry name" value="Peroxin-13_N"/>
</dbReference>
<proteinExistence type="inferred from homology"/>
<dbReference type="CDD" id="cd11864">
    <property type="entry name" value="SH3_PEX13_eumet"/>
    <property type="match status" value="1"/>
</dbReference>
<dbReference type="InterPro" id="IPR036028">
    <property type="entry name" value="SH3-like_dom_sf"/>
</dbReference>
<dbReference type="EMBL" id="CALNXI010000045">
    <property type="protein sequence ID" value="CAH3016654.1"/>
    <property type="molecule type" value="Genomic_DNA"/>
</dbReference>
<feature type="domain" description="SH3" evidence="16">
    <location>
        <begin position="293"/>
        <end position="357"/>
    </location>
</feature>
<dbReference type="PANTHER" id="PTHR19332">
    <property type="entry name" value="PEROXISOMAL MEMBRANE PROTEIN PEX13"/>
    <property type="match status" value="1"/>
</dbReference>
<keyword evidence="4 15" id="KW-0812">Transmembrane</keyword>
<evidence type="ECO:0000256" key="13">
    <source>
        <dbReference type="PROSITE-ProRule" id="PRU00192"/>
    </source>
</evidence>
<evidence type="ECO:0000256" key="6">
    <source>
        <dbReference type="ARBA" id="ARBA00022989"/>
    </source>
</evidence>